<name>A0A1L9RYW1_ASPWE</name>
<dbReference type="GO" id="GO:0008270">
    <property type="term" value="F:zinc ion binding"/>
    <property type="evidence" value="ECO:0007669"/>
    <property type="project" value="UniProtKB-KW"/>
</dbReference>
<protein>
    <recommendedName>
        <fullName evidence="3">C2H2-type domain-containing protein</fullName>
    </recommendedName>
</protein>
<evidence type="ECO:0000313" key="4">
    <source>
        <dbReference type="EMBL" id="OJJ40027.1"/>
    </source>
</evidence>
<dbReference type="PROSITE" id="PS50157">
    <property type="entry name" value="ZINC_FINGER_C2H2_2"/>
    <property type="match status" value="1"/>
</dbReference>
<proteinExistence type="predicted"/>
<dbReference type="PANTHER" id="PTHR35391">
    <property type="entry name" value="C2H2-TYPE DOMAIN-CONTAINING PROTEIN-RELATED"/>
    <property type="match status" value="1"/>
</dbReference>
<accession>A0A1L9RYW1</accession>
<dbReference type="VEuPathDB" id="FungiDB:ASPWEDRAFT_166113"/>
<dbReference type="InterPro" id="IPR046497">
    <property type="entry name" value="DUF6590"/>
</dbReference>
<dbReference type="GeneID" id="63745784"/>
<keyword evidence="1" id="KW-0862">Zinc</keyword>
<gene>
    <name evidence="4" type="ORF">ASPWEDRAFT_166113</name>
</gene>
<feature type="region of interest" description="Disordered" evidence="2">
    <location>
        <begin position="1"/>
        <end position="30"/>
    </location>
</feature>
<dbReference type="RefSeq" id="XP_040693703.1">
    <property type="nucleotide sequence ID" value="XM_040829936.1"/>
</dbReference>
<dbReference type="EMBL" id="KV878209">
    <property type="protein sequence ID" value="OJJ40027.1"/>
    <property type="molecule type" value="Genomic_DNA"/>
</dbReference>
<dbReference type="STRING" id="1073089.A0A1L9RYW1"/>
<evidence type="ECO:0000259" key="3">
    <source>
        <dbReference type="PROSITE" id="PS50157"/>
    </source>
</evidence>
<organism evidence="4 5">
    <name type="scientific">Aspergillus wentii DTO 134E9</name>
    <dbReference type="NCBI Taxonomy" id="1073089"/>
    <lineage>
        <taxon>Eukaryota</taxon>
        <taxon>Fungi</taxon>
        <taxon>Dikarya</taxon>
        <taxon>Ascomycota</taxon>
        <taxon>Pezizomycotina</taxon>
        <taxon>Eurotiomycetes</taxon>
        <taxon>Eurotiomycetidae</taxon>
        <taxon>Eurotiales</taxon>
        <taxon>Aspergillaceae</taxon>
        <taxon>Aspergillus</taxon>
        <taxon>Aspergillus subgen. Cremei</taxon>
    </lineage>
</organism>
<evidence type="ECO:0000256" key="1">
    <source>
        <dbReference type="PROSITE-ProRule" id="PRU00042"/>
    </source>
</evidence>
<keyword evidence="5" id="KW-1185">Reference proteome</keyword>
<dbReference type="PANTHER" id="PTHR35391:SF5">
    <property type="entry name" value="DUF6590 DOMAIN-CONTAINING PROTEIN"/>
    <property type="match status" value="1"/>
</dbReference>
<dbReference type="Pfam" id="PF20233">
    <property type="entry name" value="DUF6590"/>
    <property type="match status" value="1"/>
</dbReference>
<dbReference type="OrthoDB" id="6133115at2759"/>
<evidence type="ECO:0000313" key="5">
    <source>
        <dbReference type="Proteomes" id="UP000184383"/>
    </source>
</evidence>
<feature type="domain" description="C2H2-type" evidence="3">
    <location>
        <begin position="722"/>
        <end position="749"/>
    </location>
</feature>
<dbReference type="AlphaFoldDB" id="A0A1L9RYW1"/>
<keyword evidence="1" id="KW-0863">Zinc-finger</keyword>
<dbReference type="Proteomes" id="UP000184383">
    <property type="component" value="Unassembled WGS sequence"/>
</dbReference>
<evidence type="ECO:0000256" key="2">
    <source>
        <dbReference type="SAM" id="MobiDB-lite"/>
    </source>
</evidence>
<reference evidence="5" key="1">
    <citation type="journal article" date="2017" name="Genome Biol.">
        <title>Comparative genomics reveals high biological diversity and specific adaptations in the industrially and medically important fungal genus Aspergillus.</title>
        <authorList>
            <person name="de Vries R.P."/>
            <person name="Riley R."/>
            <person name="Wiebenga A."/>
            <person name="Aguilar-Osorio G."/>
            <person name="Amillis S."/>
            <person name="Uchima C.A."/>
            <person name="Anderluh G."/>
            <person name="Asadollahi M."/>
            <person name="Askin M."/>
            <person name="Barry K."/>
            <person name="Battaglia E."/>
            <person name="Bayram O."/>
            <person name="Benocci T."/>
            <person name="Braus-Stromeyer S.A."/>
            <person name="Caldana C."/>
            <person name="Canovas D."/>
            <person name="Cerqueira G.C."/>
            <person name="Chen F."/>
            <person name="Chen W."/>
            <person name="Choi C."/>
            <person name="Clum A."/>
            <person name="Dos Santos R.A."/>
            <person name="Damasio A.R."/>
            <person name="Diallinas G."/>
            <person name="Emri T."/>
            <person name="Fekete E."/>
            <person name="Flipphi M."/>
            <person name="Freyberg S."/>
            <person name="Gallo A."/>
            <person name="Gournas C."/>
            <person name="Habgood R."/>
            <person name="Hainaut M."/>
            <person name="Harispe M.L."/>
            <person name="Henrissat B."/>
            <person name="Hilden K.S."/>
            <person name="Hope R."/>
            <person name="Hossain A."/>
            <person name="Karabika E."/>
            <person name="Karaffa L."/>
            <person name="Karanyi Z."/>
            <person name="Krasevec N."/>
            <person name="Kuo A."/>
            <person name="Kusch H."/>
            <person name="LaButti K."/>
            <person name="Lagendijk E.L."/>
            <person name="Lapidus A."/>
            <person name="Levasseur A."/>
            <person name="Lindquist E."/>
            <person name="Lipzen A."/>
            <person name="Logrieco A.F."/>
            <person name="MacCabe A."/>
            <person name="Maekelae M.R."/>
            <person name="Malavazi I."/>
            <person name="Melin P."/>
            <person name="Meyer V."/>
            <person name="Mielnichuk N."/>
            <person name="Miskei M."/>
            <person name="Molnar A.P."/>
            <person name="Mule G."/>
            <person name="Ngan C.Y."/>
            <person name="Orejas M."/>
            <person name="Orosz E."/>
            <person name="Ouedraogo J.P."/>
            <person name="Overkamp K.M."/>
            <person name="Park H.-S."/>
            <person name="Perrone G."/>
            <person name="Piumi F."/>
            <person name="Punt P.J."/>
            <person name="Ram A.F."/>
            <person name="Ramon A."/>
            <person name="Rauscher S."/>
            <person name="Record E."/>
            <person name="Riano-Pachon D.M."/>
            <person name="Robert V."/>
            <person name="Roehrig J."/>
            <person name="Ruller R."/>
            <person name="Salamov A."/>
            <person name="Salih N.S."/>
            <person name="Samson R.A."/>
            <person name="Sandor E."/>
            <person name="Sanguinetti M."/>
            <person name="Schuetze T."/>
            <person name="Sepcic K."/>
            <person name="Shelest E."/>
            <person name="Sherlock G."/>
            <person name="Sophianopoulou V."/>
            <person name="Squina F.M."/>
            <person name="Sun H."/>
            <person name="Susca A."/>
            <person name="Todd R.B."/>
            <person name="Tsang A."/>
            <person name="Unkles S.E."/>
            <person name="van de Wiele N."/>
            <person name="van Rossen-Uffink D."/>
            <person name="Oliveira J.V."/>
            <person name="Vesth T.C."/>
            <person name="Visser J."/>
            <person name="Yu J.-H."/>
            <person name="Zhou M."/>
            <person name="Andersen M.R."/>
            <person name="Archer D.B."/>
            <person name="Baker S.E."/>
            <person name="Benoit I."/>
            <person name="Brakhage A.A."/>
            <person name="Braus G.H."/>
            <person name="Fischer R."/>
            <person name="Frisvad J.C."/>
            <person name="Goldman G.H."/>
            <person name="Houbraken J."/>
            <person name="Oakley B."/>
            <person name="Pocsi I."/>
            <person name="Scazzocchio C."/>
            <person name="Seiboth B."/>
            <person name="vanKuyk P.A."/>
            <person name="Wortman J."/>
            <person name="Dyer P.S."/>
            <person name="Grigoriev I.V."/>
        </authorList>
    </citation>
    <scope>NUCLEOTIDE SEQUENCE [LARGE SCALE GENOMIC DNA]</scope>
    <source>
        <strain evidence="5">DTO 134E9</strain>
    </source>
</reference>
<sequence length="1074" mass="123262">MEEKGFDSQPRSTGTTEEVEYTGPSHKKDHKDDLCKLLSIVWAEDGIIPIALFRESCKPQSEWSWDGELHERRSALWTFPPWLEASLARFEDGSTSSQQWKGCHIENMVFGKGIVIGKECKNINLSGIPYQEQHFNILTIALQALPDQYSEVLWQAKEDQLWDVIETTCLPFLLPHIPYLLHLTKFLVRVRNRNRHSLRTCPAGHAQEILQILRRETSHYEKADLNYLELAADLCEILSARRRPPLEMLEDVKKLAFDRKDILDRRMVSEIGFTLFDIAKTKNGTGAAMQSWDISWWFSLIQKHPSTMECIAMSLNLPDDALINRLQDWHLNIDAKAVIGMVATTKESHSEAIRILDTAIPDVKARYGVQSIETLVVATALVISCNILLQHDVAERWARVILGQSSRSEKSSADTQHADLEWAKRIVKGETAPARFVHLLTALADFFTCRESYAAAESLLERVITIDTRIKPKTRMITYLMILGMYEKRGDRMEEPKTWKYLQQAVKILKYVSLEQQDKCLEETVRIFLSLDRYNRANLQRAGEILHSLFLATRLRCRNVQRGRLREIAERLNILCLCGSPMMLGQKILDLFPQAHPRIIERISEVSWARGVHIYCSHPSSSSRYIDIDVQSRGFEEPALRPSWTSNPRSLATLLETVQRRCPICKNRFPVGMTKAQKEHHIMLDLSPYICPFPDCWQGSACHSSKSTYAAHLFQHLTSVFYTCCRCKTSYTRSDNLAYHLRCYYGVKEPTVDLDYHVIHPPRNAKMMKCPLCFEILDITAFLEHICHHMETVAMSCVPDIKHTRWIPSLGIINTGPGVPNPPPPMPAVDDFAPSIFEFMTERNPSPQIDPQGALPPVPRLNTDIRPPGDSTPTQEDRVEIYCDDWCVDARYKRPRNTQRFFRVGKVFSIVRRDSSWNNAIKDITRATPEMRVHSYIQRLIVVWEQNDCCWCVPITTYGGKGVVQAGVDPSKHAVLFVRGSIPYTSPEEPPMGKSPIEIIPSIPIREMLMFRVNFGRVHTIEHNATVLDIGDVSRESLPTLLDHFKEELVYSGLHYRSSDFSARTLLKYWRRKD</sequence>
<keyword evidence="1" id="KW-0479">Metal-binding</keyword>
<dbReference type="InterPro" id="IPR013087">
    <property type="entry name" value="Znf_C2H2_type"/>
</dbReference>